<feature type="region of interest" description="Disordered" evidence="1">
    <location>
        <begin position="182"/>
        <end position="201"/>
    </location>
</feature>
<reference evidence="2 3" key="1">
    <citation type="submission" date="2024-04" db="EMBL/GenBank/DDBJ databases">
        <authorList>
            <person name="Rising A."/>
            <person name="Reimegard J."/>
            <person name="Sonavane S."/>
            <person name="Akerstrom W."/>
            <person name="Nylinder S."/>
            <person name="Hedman E."/>
            <person name="Kallberg Y."/>
        </authorList>
    </citation>
    <scope>NUCLEOTIDE SEQUENCE [LARGE SCALE GENOMIC DNA]</scope>
</reference>
<keyword evidence="3" id="KW-1185">Reference proteome</keyword>
<evidence type="ECO:0000313" key="3">
    <source>
        <dbReference type="Proteomes" id="UP001497382"/>
    </source>
</evidence>
<accession>A0AAV2A5E5</accession>
<dbReference type="AlphaFoldDB" id="A0AAV2A5E5"/>
<feature type="compositionally biased region" description="Low complexity" evidence="1">
    <location>
        <begin position="45"/>
        <end position="59"/>
    </location>
</feature>
<dbReference type="EMBL" id="CAXIEN010000109">
    <property type="protein sequence ID" value="CAL1278130.1"/>
    <property type="molecule type" value="Genomic_DNA"/>
</dbReference>
<dbReference type="Proteomes" id="UP001497382">
    <property type="component" value="Unassembled WGS sequence"/>
</dbReference>
<feature type="compositionally biased region" description="Polar residues" evidence="1">
    <location>
        <begin position="60"/>
        <end position="76"/>
    </location>
</feature>
<comment type="caution">
    <text evidence="2">The sequence shown here is derived from an EMBL/GenBank/DDBJ whole genome shotgun (WGS) entry which is preliminary data.</text>
</comment>
<sequence>MRGSVGLGDQNGLLEAILLGGDSFTTAFSPTHPRRSRGRHLPAYSPFHPHPSSSFPPHSNGITRSTPLNPLTTAQTPSPGRPVLSLSLLSPPFRKRGPVFPDDQNLPSPSTREQRRRSSPGFGKCRRWNLELEWGRLFHSRMRSTCRDLSWSRKPSIPWTMVTGGPTGSLLAQQRGRPPLLAPCPRRIDASPSVTLTPGKESKIQPNEKTIFWAASLGYPRGTNHPNALRTKTSTLHQSSVSNDQQVERDRIQSVGRPESFEGPSNSFASSLLLVISAVFRVGEELRSCLSRTLLGSLATGISFVRPLGDSRQSEISPEGCRNIGH</sequence>
<protein>
    <submittedName>
        <fullName evidence="2">Uncharacterized protein</fullName>
    </submittedName>
</protein>
<organism evidence="2 3">
    <name type="scientific">Larinioides sclopetarius</name>
    <dbReference type="NCBI Taxonomy" id="280406"/>
    <lineage>
        <taxon>Eukaryota</taxon>
        <taxon>Metazoa</taxon>
        <taxon>Ecdysozoa</taxon>
        <taxon>Arthropoda</taxon>
        <taxon>Chelicerata</taxon>
        <taxon>Arachnida</taxon>
        <taxon>Araneae</taxon>
        <taxon>Araneomorphae</taxon>
        <taxon>Entelegynae</taxon>
        <taxon>Araneoidea</taxon>
        <taxon>Araneidae</taxon>
        <taxon>Larinioides</taxon>
    </lineage>
</organism>
<feature type="compositionally biased region" description="Low complexity" evidence="1">
    <location>
        <begin position="77"/>
        <end position="92"/>
    </location>
</feature>
<evidence type="ECO:0000256" key="1">
    <source>
        <dbReference type="SAM" id="MobiDB-lite"/>
    </source>
</evidence>
<proteinExistence type="predicted"/>
<name>A0AAV2A5E5_9ARAC</name>
<feature type="region of interest" description="Disordered" evidence="1">
    <location>
        <begin position="28"/>
        <end position="122"/>
    </location>
</feature>
<evidence type="ECO:0000313" key="2">
    <source>
        <dbReference type="EMBL" id="CAL1278130.1"/>
    </source>
</evidence>
<gene>
    <name evidence="2" type="ORF">LARSCL_LOCUS9609</name>
</gene>